<accession>A0AAQ2D733</accession>
<dbReference type="GO" id="GO:0003333">
    <property type="term" value="P:amino acid transmembrane transport"/>
    <property type="evidence" value="ECO:0007669"/>
    <property type="project" value="InterPro"/>
</dbReference>
<dbReference type="EMBL" id="SSBS01000012">
    <property type="protein sequence ID" value="THF25788.1"/>
    <property type="molecule type" value="Genomic_DNA"/>
</dbReference>
<feature type="transmembrane region" description="Helical" evidence="8">
    <location>
        <begin position="305"/>
        <end position="323"/>
    </location>
</feature>
<feature type="transmembrane region" description="Helical" evidence="8">
    <location>
        <begin position="377"/>
        <end position="395"/>
    </location>
</feature>
<comment type="subcellular location">
    <subcellularLocation>
        <location evidence="1">Cell inner membrane</location>
        <topology evidence="1">Multi-pass membrane protein</topology>
    </subcellularLocation>
</comment>
<feature type="transmembrane region" description="Helical" evidence="8">
    <location>
        <begin position="142"/>
        <end position="160"/>
    </location>
</feature>
<keyword evidence="5 8" id="KW-0812">Transmembrane</keyword>
<evidence type="ECO:0000256" key="2">
    <source>
        <dbReference type="ARBA" id="ARBA00022448"/>
    </source>
</evidence>
<comment type="caution">
    <text evidence="9">The sequence shown here is derived from an EMBL/GenBank/DDBJ whole genome shotgun (WGS) entry which is preliminary data.</text>
</comment>
<keyword evidence="6 8" id="KW-1133">Transmembrane helix</keyword>
<evidence type="ECO:0000256" key="5">
    <source>
        <dbReference type="ARBA" id="ARBA00022692"/>
    </source>
</evidence>
<keyword evidence="4" id="KW-0997">Cell inner membrane</keyword>
<evidence type="ECO:0000256" key="1">
    <source>
        <dbReference type="ARBA" id="ARBA00004429"/>
    </source>
</evidence>
<evidence type="ECO:0000256" key="7">
    <source>
        <dbReference type="ARBA" id="ARBA00023136"/>
    </source>
</evidence>
<dbReference type="Proteomes" id="UP000310574">
    <property type="component" value="Unassembled WGS sequence"/>
</dbReference>
<feature type="transmembrane region" description="Helical" evidence="8">
    <location>
        <begin position="252"/>
        <end position="272"/>
    </location>
</feature>
<keyword evidence="3" id="KW-1003">Cell membrane</keyword>
<evidence type="ECO:0000256" key="6">
    <source>
        <dbReference type="ARBA" id="ARBA00022989"/>
    </source>
</evidence>
<gene>
    <name evidence="9" type="ORF">E5170_28295</name>
</gene>
<dbReference type="AlphaFoldDB" id="A0AAQ2D733"/>
<feature type="transmembrane region" description="Helical" evidence="8">
    <location>
        <begin position="98"/>
        <end position="122"/>
    </location>
</feature>
<evidence type="ECO:0000313" key="9">
    <source>
        <dbReference type="EMBL" id="THF25788.1"/>
    </source>
</evidence>
<feature type="transmembrane region" description="Helical" evidence="8">
    <location>
        <begin position="212"/>
        <end position="232"/>
    </location>
</feature>
<feature type="transmembrane region" description="Helical" evidence="8">
    <location>
        <begin position="51"/>
        <end position="69"/>
    </location>
</feature>
<reference evidence="9 10" key="1">
    <citation type="submission" date="2019-04" db="EMBL/GenBank/DDBJ databases">
        <title>Draft genome sequence of Pseudomonas sp. M7D1 isolated from rhizosphere of plant the flowery desert.</title>
        <authorList>
            <person name="Poblete-Morales M."/>
            <person name="Plaza N."/>
            <person name="Corsini G."/>
            <person name="Silva E."/>
        </authorList>
    </citation>
    <scope>NUCLEOTIDE SEQUENCE [LARGE SCALE GENOMIC DNA]</scope>
    <source>
        <strain evidence="9 10">M7D1</strain>
    </source>
</reference>
<feature type="transmembrane region" description="Helical" evidence="8">
    <location>
        <begin position="344"/>
        <end position="365"/>
    </location>
</feature>
<evidence type="ECO:0000313" key="10">
    <source>
        <dbReference type="Proteomes" id="UP000310574"/>
    </source>
</evidence>
<dbReference type="PANTHER" id="PTHR35334">
    <property type="entry name" value="SERINE TRANSPORTER"/>
    <property type="match status" value="1"/>
</dbReference>
<dbReference type="PANTHER" id="PTHR35334:SF5">
    <property type="entry name" value="INNER MEMBRANE TRANSPORT PROTEIN YHJV"/>
    <property type="match status" value="1"/>
</dbReference>
<feature type="transmembrane region" description="Helical" evidence="8">
    <location>
        <begin position="25"/>
        <end position="45"/>
    </location>
</feature>
<keyword evidence="7 8" id="KW-0472">Membrane</keyword>
<dbReference type="InterPro" id="IPR018227">
    <property type="entry name" value="Amino_acid_transport_2"/>
</dbReference>
<name>A0AAQ2D733_9PSED</name>
<organism evidence="9 10">
    <name type="scientific">Pseudomonas atacamensis</name>
    <dbReference type="NCBI Taxonomy" id="2565368"/>
    <lineage>
        <taxon>Bacteria</taxon>
        <taxon>Pseudomonadati</taxon>
        <taxon>Pseudomonadota</taxon>
        <taxon>Gammaproteobacteria</taxon>
        <taxon>Pseudomonadales</taxon>
        <taxon>Pseudomonadaceae</taxon>
        <taxon>Pseudomonas</taxon>
    </lineage>
</organism>
<dbReference type="Gene3D" id="1.20.1740.10">
    <property type="entry name" value="Amino acid/polyamine transporter I"/>
    <property type="match status" value="1"/>
</dbReference>
<dbReference type="RefSeq" id="WP_136494272.1">
    <property type="nucleotide sequence ID" value="NZ_SSBS01000012.1"/>
</dbReference>
<evidence type="ECO:0000256" key="3">
    <source>
        <dbReference type="ARBA" id="ARBA00022475"/>
    </source>
</evidence>
<feature type="transmembrane region" description="Helical" evidence="8">
    <location>
        <begin position="172"/>
        <end position="192"/>
    </location>
</feature>
<sequence>MTVTSIHLDTNVDKTKKIPFTAYDFGWVVLCIGMAIGSGIVFMPVQIGLKGLWVFLAAVGLSYPAVYYLQELFLRTLIQSEKCDSYANIISHYLGKNWGIALGVVYFLMLLTGVLTYSTAITYDSSSYLQTFKLTEQSYSDYAWYGLIVVSLLVFISAQGERFLFKIAGPMVIVKFSIIVTLAVIMVPYWSLANLQQLPNFFTFFRDVLLTLPFALFSILYVQILSPMNIAYRKLEKDPLVAAYRSVRANRLAYRTIVIAVLFFAISFSFSITKEEAVQALEQNISALAIAAKVIPGAWVQGMSVLLNVFAIMSAFFGIYMGFHEAVKGIVDNLLSRFIPESRINAKLVSLSITIGIVFFLWAWVSTRFSTMLLLQLSGPIFGITACLVPCYLVWKVKSLQNLRTPAAFYVVFYGVLLVASPLLKFFE</sequence>
<dbReference type="GO" id="GO:0005886">
    <property type="term" value="C:plasma membrane"/>
    <property type="evidence" value="ECO:0007669"/>
    <property type="project" value="UniProtKB-SubCell"/>
</dbReference>
<proteinExistence type="predicted"/>
<feature type="transmembrane region" description="Helical" evidence="8">
    <location>
        <begin position="407"/>
        <end position="427"/>
    </location>
</feature>
<evidence type="ECO:0000256" key="8">
    <source>
        <dbReference type="SAM" id="Phobius"/>
    </source>
</evidence>
<evidence type="ECO:0000256" key="4">
    <source>
        <dbReference type="ARBA" id="ARBA00022519"/>
    </source>
</evidence>
<keyword evidence="2" id="KW-0813">Transport</keyword>
<protein>
    <submittedName>
        <fullName evidence="9">Transporter</fullName>
    </submittedName>
</protein>